<dbReference type="GO" id="GO:0071949">
    <property type="term" value="F:FAD binding"/>
    <property type="evidence" value="ECO:0007669"/>
    <property type="project" value="InterPro"/>
</dbReference>
<keyword evidence="3" id="KW-0274">FAD</keyword>
<gene>
    <name evidence="7" type="ORF">JAAARDRAFT_30898</name>
</gene>
<dbReference type="Gene3D" id="3.40.30.20">
    <property type="match status" value="1"/>
</dbReference>
<dbReference type="Gene3D" id="3.50.50.60">
    <property type="entry name" value="FAD/NAD(P)-binding domain"/>
    <property type="match status" value="1"/>
</dbReference>
<proteinExistence type="inferred from homology"/>
<dbReference type="InterPro" id="IPR036249">
    <property type="entry name" value="Thioredoxin-like_sf"/>
</dbReference>
<feature type="domain" description="Phenol hydroxylase-like C-terminal dimerisation" evidence="6">
    <location>
        <begin position="427"/>
        <end position="611"/>
    </location>
</feature>
<dbReference type="OrthoDB" id="1716816at2759"/>
<sequence>MGFSVPVSAVKDSEVDVLVVGAGPAGLMAAQGLHRAGVKVRVVDKRPQAVKAGHGDGIQPRTVEVLQSYGLGERLLREGVQVHMAAFYNPSAKGVGIERSAKSRDVTAPTARYPFEMTLHQGALEELFTDAMRDMGLAVDRPTLPVAIELSQDEAELKDPQSYPIKVTLQNLDAAEGVSDTEVVRAKYLIGCDGAHSFVRRNFGIEMEGEQTEYVWGVVDIIPDTDFPDIRNRCAIHSHNGSCMNIPREGDVIRLYIQLTDADVRNEVTGRVDMTKCSAEKLIEVAQKSFYPYKIASKGPVEWWTIYIIGQRVAAKYSVHDRVFIAGDACHTHSPKAGQGMNASMNDTHNLLWKMTHVLRGWADPSLLKTYEFERRKYAQDLIDFDKRFASLFSGKPQTEDNEDGVSHEEFLAAWQQFGNFTTGVGVHYAPSAIVNPIHQSLASGLPIGQRLIPQMLVRLADARPYEIQDIAPADSRFKVIIFAGDIQDKAQYNKVHALAETMTQPGSFLRKYTPKGSDYTAVFDVITIAASKKDELDYTDVPELLRPHWSKVYVDDVDFTGKMGGNAYATYGVDRSGVVVVVRPDQYVGMVAPFDKIADIDQYFSTFMSQGF</sequence>
<dbReference type="EMBL" id="KL197712">
    <property type="protein sequence ID" value="KDQ61459.1"/>
    <property type="molecule type" value="Genomic_DNA"/>
</dbReference>
<dbReference type="InterPro" id="IPR012941">
    <property type="entry name" value="Phe_hydrox_C_dim_dom"/>
</dbReference>
<feature type="domain" description="FAD-binding" evidence="5">
    <location>
        <begin position="14"/>
        <end position="385"/>
    </location>
</feature>
<dbReference type="InterPro" id="IPR002938">
    <property type="entry name" value="FAD-bd"/>
</dbReference>
<dbReference type="GO" id="GO:0016709">
    <property type="term" value="F:oxidoreductase activity, acting on paired donors, with incorporation or reduction of molecular oxygen, NAD(P)H as one donor, and incorporation of one atom of oxygen"/>
    <property type="evidence" value="ECO:0007669"/>
    <property type="project" value="UniProtKB-ARBA"/>
</dbReference>
<reference evidence="8" key="1">
    <citation type="journal article" date="2014" name="Proc. Natl. Acad. Sci. U.S.A.">
        <title>Extensive sampling of basidiomycete genomes demonstrates inadequacy of the white-rot/brown-rot paradigm for wood decay fungi.</title>
        <authorList>
            <person name="Riley R."/>
            <person name="Salamov A.A."/>
            <person name="Brown D.W."/>
            <person name="Nagy L.G."/>
            <person name="Floudas D."/>
            <person name="Held B.W."/>
            <person name="Levasseur A."/>
            <person name="Lombard V."/>
            <person name="Morin E."/>
            <person name="Otillar R."/>
            <person name="Lindquist E.A."/>
            <person name="Sun H."/>
            <person name="LaButti K.M."/>
            <person name="Schmutz J."/>
            <person name="Jabbour D."/>
            <person name="Luo H."/>
            <person name="Baker S.E."/>
            <person name="Pisabarro A.G."/>
            <person name="Walton J.D."/>
            <person name="Blanchette R.A."/>
            <person name="Henrissat B."/>
            <person name="Martin F."/>
            <person name="Cullen D."/>
            <person name="Hibbett D.S."/>
            <person name="Grigoriev I.V."/>
        </authorList>
    </citation>
    <scope>NUCLEOTIDE SEQUENCE [LARGE SCALE GENOMIC DNA]</scope>
    <source>
        <strain evidence="8">MUCL 33604</strain>
    </source>
</reference>
<name>A0A067Q3C6_9AGAM</name>
<dbReference type="SUPFAM" id="SSF52833">
    <property type="entry name" value="Thioredoxin-like"/>
    <property type="match status" value="1"/>
</dbReference>
<keyword evidence="2" id="KW-0285">Flavoprotein</keyword>
<keyword evidence="8" id="KW-1185">Reference proteome</keyword>
<dbReference type="InParanoid" id="A0A067Q3C6"/>
<dbReference type="SUPFAM" id="SSF54373">
    <property type="entry name" value="FAD-linked reductases, C-terminal domain"/>
    <property type="match status" value="1"/>
</dbReference>
<evidence type="ECO:0000313" key="7">
    <source>
        <dbReference type="EMBL" id="KDQ61459.1"/>
    </source>
</evidence>
<dbReference type="Pfam" id="PF01494">
    <property type="entry name" value="FAD_binding_3"/>
    <property type="match status" value="1"/>
</dbReference>
<evidence type="ECO:0000313" key="8">
    <source>
        <dbReference type="Proteomes" id="UP000027265"/>
    </source>
</evidence>
<dbReference type="PRINTS" id="PR00420">
    <property type="entry name" value="RNGMNOXGNASE"/>
</dbReference>
<dbReference type="Pfam" id="PF07976">
    <property type="entry name" value="Phe_hydrox_dim"/>
    <property type="match status" value="1"/>
</dbReference>
<evidence type="ECO:0000256" key="4">
    <source>
        <dbReference type="ARBA" id="ARBA00023002"/>
    </source>
</evidence>
<organism evidence="7 8">
    <name type="scientific">Jaapia argillacea MUCL 33604</name>
    <dbReference type="NCBI Taxonomy" id="933084"/>
    <lineage>
        <taxon>Eukaryota</taxon>
        <taxon>Fungi</taxon>
        <taxon>Dikarya</taxon>
        <taxon>Basidiomycota</taxon>
        <taxon>Agaricomycotina</taxon>
        <taxon>Agaricomycetes</taxon>
        <taxon>Agaricomycetidae</taxon>
        <taxon>Jaapiales</taxon>
        <taxon>Jaapiaceae</taxon>
        <taxon>Jaapia</taxon>
    </lineage>
</organism>
<dbReference type="InterPro" id="IPR050641">
    <property type="entry name" value="RIFMO-like"/>
</dbReference>
<dbReference type="HOGENOM" id="CLU_009665_9_2_1"/>
<evidence type="ECO:0000256" key="2">
    <source>
        <dbReference type="ARBA" id="ARBA00022630"/>
    </source>
</evidence>
<dbReference type="PANTHER" id="PTHR43004:SF20">
    <property type="entry name" value="2-MONOOXYGENASE, PUTATIVE (AFU_ORTHOLOGUE AFUA_1G13660)-RELATED"/>
    <property type="match status" value="1"/>
</dbReference>
<dbReference type="SUPFAM" id="SSF51905">
    <property type="entry name" value="FAD/NAD(P)-binding domain"/>
    <property type="match status" value="1"/>
</dbReference>
<evidence type="ECO:0000259" key="5">
    <source>
        <dbReference type="Pfam" id="PF01494"/>
    </source>
</evidence>
<dbReference type="STRING" id="933084.A0A067Q3C6"/>
<evidence type="ECO:0000256" key="1">
    <source>
        <dbReference type="ARBA" id="ARBA00007801"/>
    </source>
</evidence>
<protein>
    <recommendedName>
        <fullName evidence="9">FAD-binding domain-containing protein</fullName>
    </recommendedName>
</protein>
<keyword evidence="4" id="KW-0560">Oxidoreductase</keyword>
<dbReference type="InterPro" id="IPR036188">
    <property type="entry name" value="FAD/NAD-bd_sf"/>
</dbReference>
<comment type="similarity">
    <text evidence="1">Belongs to the PheA/TfdB FAD monooxygenase family.</text>
</comment>
<dbReference type="InterPro" id="IPR038220">
    <property type="entry name" value="PHOX_C_sf"/>
</dbReference>
<dbReference type="PANTHER" id="PTHR43004">
    <property type="entry name" value="TRK SYSTEM POTASSIUM UPTAKE PROTEIN"/>
    <property type="match status" value="1"/>
</dbReference>
<dbReference type="AlphaFoldDB" id="A0A067Q3C6"/>
<accession>A0A067Q3C6</accession>
<evidence type="ECO:0000259" key="6">
    <source>
        <dbReference type="Pfam" id="PF07976"/>
    </source>
</evidence>
<dbReference type="Gene3D" id="3.30.9.10">
    <property type="entry name" value="D-Amino Acid Oxidase, subunit A, domain 2"/>
    <property type="match status" value="1"/>
</dbReference>
<evidence type="ECO:0000256" key="3">
    <source>
        <dbReference type="ARBA" id="ARBA00022827"/>
    </source>
</evidence>
<evidence type="ECO:0008006" key="9">
    <source>
        <dbReference type="Google" id="ProtNLM"/>
    </source>
</evidence>
<dbReference type="Proteomes" id="UP000027265">
    <property type="component" value="Unassembled WGS sequence"/>
</dbReference>
<dbReference type="CDD" id="cd02979">
    <property type="entry name" value="PHOX_C"/>
    <property type="match status" value="1"/>
</dbReference>